<keyword evidence="3" id="KW-0210">Decarboxylase</keyword>
<dbReference type="CDD" id="cd04301">
    <property type="entry name" value="NAT_SF"/>
    <property type="match status" value="1"/>
</dbReference>
<evidence type="ECO:0000256" key="3">
    <source>
        <dbReference type="ARBA" id="ARBA00022793"/>
    </source>
</evidence>
<dbReference type="PROSITE" id="PS51186">
    <property type="entry name" value="GNAT"/>
    <property type="match status" value="1"/>
</dbReference>
<keyword evidence="5" id="KW-0456">Lyase</keyword>
<dbReference type="Gene3D" id="3.40.630.30">
    <property type="match status" value="1"/>
</dbReference>
<comment type="cofactor">
    <cofactor evidence="1 9">
        <name>pyridoxal 5'-phosphate</name>
        <dbReference type="ChEBI" id="CHEBI:597326"/>
    </cofactor>
</comment>
<dbReference type="InterPro" id="IPR022653">
    <property type="entry name" value="De-COase2_pyr-phos_BS"/>
</dbReference>
<dbReference type="CDD" id="cd00622">
    <property type="entry name" value="PLPDE_III_ODC"/>
    <property type="match status" value="1"/>
</dbReference>
<dbReference type="PANTHER" id="PTHR11482:SF6">
    <property type="entry name" value="ORNITHINE DECARBOXYLASE 1-RELATED"/>
    <property type="match status" value="1"/>
</dbReference>
<dbReference type="PROSITE" id="PS00878">
    <property type="entry name" value="ODR_DC_2_1"/>
    <property type="match status" value="1"/>
</dbReference>
<evidence type="ECO:0000256" key="7">
    <source>
        <dbReference type="ARBA" id="ARBA00034138"/>
    </source>
</evidence>
<dbReference type="GO" id="GO:0016747">
    <property type="term" value="F:acyltransferase activity, transferring groups other than amino-acyl groups"/>
    <property type="evidence" value="ECO:0007669"/>
    <property type="project" value="InterPro"/>
</dbReference>
<evidence type="ECO:0000256" key="6">
    <source>
        <dbReference type="ARBA" id="ARBA00034115"/>
    </source>
</evidence>
<dbReference type="Pfam" id="PF02784">
    <property type="entry name" value="Orn_Arg_deC_N"/>
    <property type="match status" value="1"/>
</dbReference>
<dbReference type="PANTHER" id="PTHR11482">
    <property type="entry name" value="ARGININE/DIAMINOPIMELATE/ORNITHINE DECARBOXYLASE"/>
    <property type="match status" value="1"/>
</dbReference>
<evidence type="ECO:0000256" key="9">
    <source>
        <dbReference type="PIRSR" id="PIRSR600183-50"/>
    </source>
</evidence>
<sequence length="565" mass="59769">MNGALRAALAAAGGDALVYDLDGIAAQYDALAGELPGVGIRFAVKACPVPEVLARLAGRGAGFDAASPREIALALATGVPAGRIHYGNTVKSDRDIAEACRLGVRDFATDSVEDVVALGEHAPGARVFCRLATSGEGALWGLSRKFGCSADDAVRVLEAARDAGLVPSGLSVHVGSQQMTAEAWQRAFTALAEVLTALHGRGIVPDHVNLGGGLPALGYTDRRGERLDPPLDKIFAVLREGMERLAGASSRPPAFLVEPGRHLVADHGAIRAHVARLTTRRGPDGERERWLFLSCGKFNGLYEMDQVRYPLVFPSRPDAAGSDLVPVVVAGPTCDSDDAYAHEHPRVRVPAALASGDPVWVLSAGAYAASYTTEGFNGFAPLPRVCVGGGVPDVRVRRITEDDWPRIAALEAQVYAPAALSEGLEALRSRGRASPETCFVLETGARVAGYVLALPYPRHRWPDLSRPEERAYDSRNLHLHDLVIADDLRGRGLGSRLLRHLTATAGRSAFERISLVAVGGTEGFWAGHGYRPDPAAGPPGSYGEGAVYLSRPVPHHRPGDPGEGI</sequence>
<dbReference type="InterPro" id="IPR002433">
    <property type="entry name" value="Orn_de-COase"/>
</dbReference>
<dbReference type="SUPFAM" id="SSF55729">
    <property type="entry name" value="Acyl-CoA N-acyltransferases (Nat)"/>
    <property type="match status" value="1"/>
</dbReference>
<dbReference type="Pfam" id="PF00583">
    <property type="entry name" value="Acetyltransf_1"/>
    <property type="match status" value="1"/>
</dbReference>
<feature type="domain" description="N-acetyltransferase" evidence="10">
    <location>
        <begin position="394"/>
        <end position="554"/>
    </location>
</feature>
<dbReference type="InterPro" id="IPR022644">
    <property type="entry name" value="De-COase2_N"/>
</dbReference>
<dbReference type="InterPro" id="IPR009006">
    <property type="entry name" value="Ala_racemase/Decarboxylase_C"/>
</dbReference>
<dbReference type="GO" id="GO:0033387">
    <property type="term" value="P:putrescine biosynthetic process from arginine, via ornithine"/>
    <property type="evidence" value="ECO:0007669"/>
    <property type="project" value="TreeGrafter"/>
</dbReference>
<dbReference type="InterPro" id="IPR000182">
    <property type="entry name" value="GNAT_dom"/>
</dbReference>
<feature type="active site" description="Proton donor" evidence="9">
    <location>
        <position position="334"/>
    </location>
</feature>
<dbReference type="Proteomes" id="UP000282170">
    <property type="component" value="Chromosome"/>
</dbReference>
<dbReference type="GO" id="GO:0005737">
    <property type="term" value="C:cytoplasm"/>
    <property type="evidence" value="ECO:0007669"/>
    <property type="project" value="TreeGrafter"/>
</dbReference>
<dbReference type="PRINTS" id="PR01182">
    <property type="entry name" value="ORNDCRBXLASE"/>
</dbReference>
<organism evidence="11 12">
    <name type="scientific">Streptomyces fungicidicus</name>
    <dbReference type="NCBI Taxonomy" id="68203"/>
    <lineage>
        <taxon>Bacteria</taxon>
        <taxon>Bacillati</taxon>
        <taxon>Actinomycetota</taxon>
        <taxon>Actinomycetes</taxon>
        <taxon>Kitasatosporales</taxon>
        <taxon>Streptomycetaceae</taxon>
        <taxon>Streptomyces</taxon>
    </lineage>
</organism>
<protein>
    <recommendedName>
        <fullName evidence="7">ornithine decarboxylase</fullName>
        <ecNumber evidence="7">4.1.1.17</ecNumber>
    </recommendedName>
</protein>
<evidence type="ECO:0000259" key="10">
    <source>
        <dbReference type="PROSITE" id="PS51186"/>
    </source>
</evidence>
<dbReference type="AlphaFoldDB" id="A0A494V727"/>
<evidence type="ECO:0000256" key="5">
    <source>
        <dbReference type="ARBA" id="ARBA00023239"/>
    </source>
</evidence>
<dbReference type="EC" id="4.1.1.17" evidence="7"/>
<comment type="catalytic activity">
    <reaction evidence="8">
        <text>L-ornithine + H(+) = putrescine + CO2</text>
        <dbReference type="Rhea" id="RHEA:22964"/>
        <dbReference type="ChEBI" id="CHEBI:15378"/>
        <dbReference type="ChEBI" id="CHEBI:16526"/>
        <dbReference type="ChEBI" id="CHEBI:46911"/>
        <dbReference type="ChEBI" id="CHEBI:326268"/>
        <dbReference type="EC" id="4.1.1.17"/>
    </reaction>
</comment>
<dbReference type="InterPro" id="IPR000183">
    <property type="entry name" value="Orn/DAP/Arg_de-COase"/>
</dbReference>
<keyword evidence="4 9" id="KW-0663">Pyridoxal phosphate</keyword>
<dbReference type="InterPro" id="IPR016181">
    <property type="entry name" value="Acyl_CoA_acyltransferase"/>
</dbReference>
<dbReference type="GO" id="GO:0004586">
    <property type="term" value="F:ornithine decarboxylase activity"/>
    <property type="evidence" value="ECO:0007669"/>
    <property type="project" value="UniProtKB-EC"/>
</dbReference>
<comment type="pathway">
    <text evidence="6">Amine and polyamine biosynthesis; putrescine biosynthesis via L-ornithine pathway; putrescine from L-ornithine: step 1/1.</text>
</comment>
<dbReference type="Gene3D" id="2.40.37.10">
    <property type="entry name" value="Lyase, Ornithine Decarboxylase, Chain A, domain 1"/>
    <property type="match status" value="1"/>
</dbReference>
<feature type="modified residue" description="N6-(pyridoxal phosphate)lysine" evidence="9">
    <location>
        <position position="45"/>
    </location>
</feature>
<dbReference type="SUPFAM" id="SSF50621">
    <property type="entry name" value="Alanine racemase C-terminal domain-like"/>
    <property type="match status" value="1"/>
</dbReference>
<dbReference type="KEGG" id="sfug:CNQ36_30000"/>
<gene>
    <name evidence="11" type="ORF">CNQ36_30000</name>
</gene>
<dbReference type="InterPro" id="IPR029066">
    <property type="entry name" value="PLP-binding_barrel"/>
</dbReference>
<evidence type="ECO:0000313" key="12">
    <source>
        <dbReference type="Proteomes" id="UP000282170"/>
    </source>
</evidence>
<dbReference type="EMBL" id="CP023407">
    <property type="protein sequence ID" value="AYL39261.1"/>
    <property type="molecule type" value="Genomic_DNA"/>
</dbReference>
<comment type="similarity">
    <text evidence="2">Belongs to the Orn/Lys/Arg decarboxylase class-II family.</text>
</comment>
<dbReference type="FunFam" id="3.20.20.10:FF:000008">
    <property type="entry name" value="Ornithine decarboxylase"/>
    <property type="match status" value="1"/>
</dbReference>
<keyword evidence="12" id="KW-1185">Reference proteome</keyword>
<evidence type="ECO:0000256" key="1">
    <source>
        <dbReference type="ARBA" id="ARBA00001933"/>
    </source>
</evidence>
<name>A0A494V727_9ACTN</name>
<evidence type="ECO:0000256" key="8">
    <source>
        <dbReference type="ARBA" id="ARBA00049127"/>
    </source>
</evidence>
<proteinExistence type="inferred from homology"/>
<dbReference type="PRINTS" id="PR01179">
    <property type="entry name" value="ODADCRBXLASE"/>
</dbReference>
<evidence type="ECO:0000256" key="2">
    <source>
        <dbReference type="ARBA" id="ARBA00008872"/>
    </source>
</evidence>
<accession>A0A494V727</accession>
<evidence type="ECO:0000256" key="4">
    <source>
        <dbReference type="ARBA" id="ARBA00022898"/>
    </source>
</evidence>
<dbReference type="SUPFAM" id="SSF51419">
    <property type="entry name" value="PLP-binding barrel"/>
    <property type="match status" value="1"/>
</dbReference>
<reference evidence="11 12" key="1">
    <citation type="submission" date="2017-09" db="EMBL/GenBank/DDBJ databases">
        <authorList>
            <person name="Zhang H."/>
            <person name="Hu S."/>
            <person name="Xu J."/>
            <person name="He Z."/>
        </authorList>
    </citation>
    <scope>NUCLEOTIDE SEQUENCE [LARGE SCALE GENOMIC DNA]</scope>
    <source>
        <strain evidence="11 12">TXX3120</strain>
    </source>
</reference>
<dbReference type="Gene3D" id="3.20.20.10">
    <property type="entry name" value="Alanine racemase"/>
    <property type="match status" value="1"/>
</dbReference>
<evidence type="ECO:0000313" key="11">
    <source>
        <dbReference type="EMBL" id="AYL39261.1"/>
    </source>
</evidence>